<accession>A0A392RXJ6</accession>
<dbReference type="Proteomes" id="UP000265520">
    <property type="component" value="Unassembled WGS sequence"/>
</dbReference>
<reference evidence="1 2" key="1">
    <citation type="journal article" date="2018" name="Front. Plant Sci.">
        <title>Red Clover (Trifolium pratense) and Zigzag Clover (T. medium) - A Picture of Genomic Similarities and Differences.</title>
        <authorList>
            <person name="Dluhosova J."/>
            <person name="Istvanek J."/>
            <person name="Nedelnik J."/>
            <person name="Repkova J."/>
        </authorList>
    </citation>
    <scope>NUCLEOTIDE SEQUENCE [LARGE SCALE GENOMIC DNA]</scope>
    <source>
        <strain evidence="2">cv. 10/8</strain>
        <tissue evidence="1">Leaf</tissue>
    </source>
</reference>
<name>A0A392RXJ6_9FABA</name>
<dbReference type="EMBL" id="LXQA010280449">
    <property type="protein sequence ID" value="MCI40500.1"/>
    <property type="molecule type" value="Genomic_DNA"/>
</dbReference>
<dbReference type="AlphaFoldDB" id="A0A392RXJ6"/>
<keyword evidence="2" id="KW-1185">Reference proteome</keyword>
<evidence type="ECO:0000313" key="1">
    <source>
        <dbReference type="EMBL" id="MCI40500.1"/>
    </source>
</evidence>
<sequence length="39" mass="4135">WVSMGQGLEALLFPPVVDPCPSLLEENSSNSRGGTFEGI</sequence>
<comment type="caution">
    <text evidence="1">The sequence shown here is derived from an EMBL/GenBank/DDBJ whole genome shotgun (WGS) entry which is preliminary data.</text>
</comment>
<protein>
    <submittedName>
        <fullName evidence="1">Uncharacterized protein</fullName>
    </submittedName>
</protein>
<organism evidence="1 2">
    <name type="scientific">Trifolium medium</name>
    <dbReference type="NCBI Taxonomy" id="97028"/>
    <lineage>
        <taxon>Eukaryota</taxon>
        <taxon>Viridiplantae</taxon>
        <taxon>Streptophyta</taxon>
        <taxon>Embryophyta</taxon>
        <taxon>Tracheophyta</taxon>
        <taxon>Spermatophyta</taxon>
        <taxon>Magnoliopsida</taxon>
        <taxon>eudicotyledons</taxon>
        <taxon>Gunneridae</taxon>
        <taxon>Pentapetalae</taxon>
        <taxon>rosids</taxon>
        <taxon>fabids</taxon>
        <taxon>Fabales</taxon>
        <taxon>Fabaceae</taxon>
        <taxon>Papilionoideae</taxon>
        <taxon>50 kb inversion clade</taxon>
        <taxon>NPAAA clade</taxon>
        <taxon>Hologalegina</taxon>
        <taxon>IRL clade</taxon>
        <taxon>Trifolieae</taxon>
        <taxon>Trifolium</taxon>
    </lineage>
</organism>
<evidence type="ECO:0000313" key="2">
    <source>
        <dbReference type="Proteomes" id="UP000265520"/>
    </source>
</evidence>
<feature type="non-terminal residue" evidence="1">
    <location>
        <position position="1"/>
    </location>
</feature>
<proteinExistence type="predicted"/>